<dbReference type="InterPro" id="IPR001433">
    <property type="entry name" value="OxRdtase_FAD/NAD-bd"/>
</dbReference>
<dbReference type="Gene3D" id="2.40.30.10">
    <property type="entry name" value="Translation factors"/>
    <property type="match status" value="1"/>
</dbReference>
<evidence type="ECO:0000256" key="7">
    <source>
        <dbReference type="ARBA" id="ARBA00023004"/>
    </source>
</evidence>
<feature type="transmembrane region" description="Helical" evidence="9">
    <location>
        <begin position="816"/>
        <end position="839"/>
    </location>
</feature>
<keyword evidence="5" id="KW-0274">FAD</keyword>
<dbReference type="InterPro" id="IPR050415">
    <property type="entry name" value="MRET"/>
</dbReference>
<dbReference type="HOGENOM" id="CLU_017256_0_0_7"/>
<keyword evidence="3" id="KW-0001">2Fe-2S</keyword>
<dbReference type="PANTHER" id="PTHR47354">
    <property type="entry name" value="NADH OXIDOREDUCTASE HCR"/>
    <property type="match status" value="1"/>
</dbReference>
<keyword evidence="9" id="KW-0812">Transmembrane</keyword>
<sequence>MMDTIEQVLKGTSLFEALSEKEFNDLANNASTLELPAGATIVEEGGVGQECYVIFDGMIQVFTTTADGQEVVLDKCQPGDLVGEQALVPGSNGRRSASLRAYSDVILIRLSKADFQNLLLRNHPLQERLLQLGKAQIQNRLLRQSALFRSLRFGEDGTDWYRQETFAGREVILRQGDPGDKAYVILSGTADVYHEEPKCNPQLLIQLGPGAVFGELALLEKQPRAATVIAHGPLQVLSIDGDRFLDLYDAHPEVREYMKTLKTIYPLVGGGFITQYLGTFLGLDCLTSITSLLDGTTAVSSLVIGRDLFHMSISVPETEVLETLRFEDPIQAIERELVFSNMAIVEVTSHGHWPELGQVYQMILERTPLTTEQINLFRQQGTLRNQVMLPLYQDHEIVCNCMQLTRGDLRQSIEGGCHTMEALMDVTGAGTVCGSCRVLLHEMVGQVDWTPVYIAEMRPVAEETRMFRLRPHRGALKAPKPGQHVLIQACIDGNWVQRPYTISSSSHETRYYDITVKHEPHGLFSGWLFDGEWEGTLIRISDPQGEFCVDTANATDPIVCLVGGIGMTPALAMCRSLAPGEKTRPLHIDYSATTQNQFAYADELQEIAAANDNIDVTLRTTSEDGRLSQSDVAQLTQQYPHAHYYICGPDPYQQAAETYLHETDVEPDHIHIETFTPIGDRPAAPSRLYFYLGMALFLAFALQDVLQLKWPWLEALQTGESYKRWSGLLLALYLAGQFVLPFLRWQGKLRTAGRHYHLHKLQGTFAPLVFYLHATSIGYAYLLVLSVVYFANFLLGLLNHVMVARPKFNQRYQVSWIIGHVGLSLITVALMLYHIYIVFAYQ</sequence>
<evidence type="ECO:0000313" key="12">
    <source>
        <dbReference type="EMBL" id="ETX02691.1"/>
    </source>
</evidence>
<dbReference type="GO" id="GO:0051537">
    <property type="term" value="F:2 iron, 2 sulfur cluster binding"/>
    <property type="evidence" value="ECO:0007669"/>
    <property type="project" value="UniProtKB-KW"/>
</dbReference>
<keyword evidence="8" id="KW-0411">Iron-sulfur</keyword>
<feature type="domain" description="Cyclic nucleotide-binding" evidence="10">
    <location>
        <begin position="14"/>
        <end position="131"/>
    </location>
</feature>
<dbReference type="Gene3D" id="3.40.50.80">
    <property type="entry name" value="Nucleotide-binding domain of ferredoxin-NADP reductase (FNR) module"/>
    <property type="match status" value="1"/>
</dbReference>
<evidence type="ECO:0000256" key="4">
    <source>
        <dbReference type="ARBA" id="ARBA00022723"/>
    </source>
</evidence>
<accession>W4LY55</accession>
<dbReference type="EMBL" id="AZHW01000115">
    <property type="protein sequence ID" value="ETX02691.1"/>
    <property type="molecule type" value="Genomic_DNA"/>
</dbReference>
<evidence type="ECO:0000256" key="9">
    <source>
        <dbReference type="SAM" id="Phobius"/>
    </source>
</evidence>
<keyword evidence="4" id="KW-0479">Metal-binding</keyword>
<evidence type="ECO:0000256" key="5">
    <source>
        <dbReference type="ARBA" id="ARBA00022827"/>
    </source>
</evidence>
<dbReference type="CDD" id="cd00038">
    <property type="entry name" value="CAP_ED"/>
    <property type="match status" value="2"/>
</dbReference>
<dbReference type="PRINTS" id="PR00103">
    <property type="entry name" value="CAMPKINASE"/>
</dbReference>
<dbReference type="InterPro" id="IPR008333">
    <property type="entry name" value="Cbr1-like_FAD-bd_dom"/>
</dbReference>
<dbReference type="InterPro" id="IPR018490">
    <property type="entry name" value="cNMP-bd_dom_sf"/>
</dbReference>
<organism evidence="12 13">
    <name type="scientific">Entotheonella factor</name>
    <dbReference type="NCBI Taxonomy" id="1429438"/>
    <lineage>
        <taxon>Bacteria</taxon>
        <taxon>Pseudomonadati</taxon>
        <taxon>Nitrospinota/Tectimicrobiota group</taxon>
        <taxon>Candidatus Tectimicrobiota</taxon>
        <taxon>Candidatus Entotheonellia</taxon>
        <taxon>Candidatus Entotheonellales</taxon>
        <taxon>Candidatus Entotheonellaceae</taxon>
        <taxon>Candidatus Entotheonella</taxon>
    </lineage>
</organism>
<dbReference type="SMART" id="SM00100">
    <property type="entry name" value="cNMP"/>
    <property type="match status" value="2"/>
</dbReference>
<evidence type="ECO:0000259" key="11">
    <source>
        <dbReference type="PROSITE" id="PS51384"/>
    </source>
</evidence>
<dbReference type="PROSITE" id="PS51384">
    <property type="entry name" value="FAD_FR"/>
    <property type="match status" value="1"/>
</dbReference>
<gene>
    <name evidence="12" type="ORF">ETSY1_02680</name>
</gene>
<dbReference type="InterPro" id="IPR017927">
    <property type="entry name" value="FAD-bd_FR_type"/>
</dbReference>
<feature type="domain" description="Cyclic nucleotide-binding" evidence="10">
    <location>
        <begin position="159"/>
        <end position="256"/>
    </location>
</feature>
<evidence type="ECO:0000256" key="2">
    <source>
        <dbReference type="ARBA" id="ARBA00022630"/>
    </source>
</evidence>
<dbReference type="PANTHER" id="PTHR47354:SF6">
    <property type="entry name" value="NADH OXIDOREDUCTASE HCR"/>
    <property type="match status" value="1"/>
</dbReference>
<evidence type="ECO:0000256" key="3">
    <source>
        <dbReference type="ARBA" id="ARBA00022714"/>
    </source>
</evidence>
<dbReference type="Pfam" id="PF00970">
    <property type="entry name" value="FAD_binding_6"/>
    <property type="match status" value="1"/>
</dbReference>
<dbReference type="Gene3D" id="1.10.10.1100">
    <property type="entry name" value="BFD-like [2Fe-2S]-binding domain"/>
    <property type="match status" value="1"/>
</dbReference>
<dbReference type="SUPFAM" id="SSF52343">
    <property type="entry name" value="Ferredoxin reductase-like, C-terminal NADP-linked domain"/>
    <property type="match status" value="1"/>
</dbReference>
<evidence type="ECO:0000259" key="10">
    <source>
        <dbReference type="PROSITE" id="PS50042"/>
    </source>
</evidence>
<name>W4LY55_ENTF1</name>
<dbReference type="Pfam" id="PF04324">
    <property type="entry name" value="Fer2_BFD"/>
    <property type="match status" value="1"/>
</dbReference>
<evidence type="ECO:0000313" key="13">
    <source>
        <dbReference type="Proteomes" id="UP000019141"/>
    </source>
</evidence>
<keyword evidence="13" id="KW-1185">Reference proteome</keyword>
<dbReference type="PATRIC" id="fig|1429438.4.peg.701"/>
<evidence type="ECO:0000256" key="1">
    <source>
        <dbReference type="ARBA" id="ARBA00001974"/>
    </source>
</evidence>
<keyword evidence="9" id="KW-0472">Membrane</keyword>
<dbReference type="InterPro" id="IPR041854">
    <property type="entry name" value="BFD-like_2Fe2S-bd_dom_sf"/>
</dbReference>
<dbReference type="SUPFAM" id="SSF51206">
    <property type="entry name" value="cAMP-binding domain-like"/>
    <property type="match status" value="2"/>
</dbReference>
<dbReference type="PROSITE" id="PS00889">
    <property type="entry name" value="CNMP_BINDING_2"/>
    <property type="match status" value="2"/>
</dbReference>
<dbReference type="InterPro" id="IPR039261">
    <property type="entry name" value="FNR_nucleotide-bd"/>
</dbReference>
<evidence type="ECO:0000256" key="8">
    <source>
        <dbReference type="ARBA" id="ARBA00023014"/>
    </source>
</evidence>
<proteinExistence type="predicted"/>
<keyword evidence="9" id="KW-1133">Transmembrane helix</keyword>
<feature type="domain" description="FAD-binding FR-type" evidence="11">
    <location>
        <begin position="447"/>
        <end position="550"/>
    </location>
</feature>
<keyword evidence="2" id="KW-0285">Flavoprotein</keyword>
<evidence type="ECO:0008006" key="14">
    <source>
        <dbReference type="Google" id="ProtNLM"/>
    </source>
</evidence>
<dbReference type="GO" id="GO:0016491">
    <property type="term" value="F:oxidoreductase activity"/>
    <property type="evidence" value="ECO:0007669"/>
    <property type="project" value="UniProtKB-KW"/>
</dbReference>
<protein>
    <recommendedName>
        <fullName evidence="14">Cyclic nucleotide-binding domain-containing protein</fullName>
    </recommendedName>
</protein>
<keyword evidence="6" id="KW-0560">Oxidoreductase</keyword>
<comment type="caution">
    <text evidence="12">The sequence shown here is derived from an EMBL/GenBank/DDBJ whole genome shotgun (WGS) entry which is preliminary data.</text>
</comment>
<dbReference type="AlphaFoldDB" id="W4LY55"/>
<dbReference type="SUPFAM" id="SSF63380">
    <property type="entry name" value="Riboflavin synthase domain-like"/>
    <property type="match status" value="1"/>
</dbReference>
<feature type="transmembrane region" description="Helical" evidence="9">
    <location>
        <begin position="688"/>
        <end position="706"/>
    </location>
</feature>
<dbReference type="Gene3D" id="2.60.120.10">
    <property type="entry name" value="Jelly Rolls"/>
    <property type="match status" value="2"/>
</dbReference>
<keyword evidence="7" id="KW-0408">Iron</keyword>
<comment type="cofactor">
    <cofactor evidence="1">
        <name>FAD</name>
        <dbReference type="ChEBI" id="CHEBI:57692"/>
    </cofactor>
</comment>
<dbReference type="Pfam" id="PF00027">
    <property type="entry name" value="cNMP_binding"/>
    <property type="match status" value="2"/>
</dbReference>
<dbReference type="InterPro" id="IPR018488">
    <property type="entry name" value="cNMP-bd_CS"/>
</dbReference>
<dbReference type="PROSITE" id="PS50042">
    <property type="entry name" value="CNMP_BINDING_3"/>
    <property type="match status" value="2"/>
</dbReference>
<dbReference type="Pfam" id="PF00175">
    <property type="entry name" value="NAD_binding_1"/>
    <property type="match status" value="1"/>
</dbReference>
<dbReference type="GO" id="GO:0046872">
    <property type="term" value="F:metal ion binding"/>
    <property type="evidence" value="ECO:0007669"/>
    <property type="project" value="UniProtKB-KW"/>
</dbReference>
<dbReference type="InterPro" id="IPR007419">
    <property type="entry name" value="BFD-like_2Fe2S-bd_dom"/>
</dbReference>
<dbReference type="InterPro" id="IPR000595">
    <property type="entry name" value="cNMP-bd_dom"/>
</dbReference>
<dbReference type="InterPro" id="IPR017938">
    <property type="entry name" value="Riboflavin_synthase-like_b-brl"/>
</dbReference>
<dbReference type="InterPro" id="IPR014710">
    <property type="entry name" value="RmlC-like_jellyroll"/>
</dbReference>
<dbReference type="Proteomes" id="UP000019141">
    <property type="component" value="Unassembled WGS sequence"/>
</dbReference>
<evidence type="ECO:0000256" key="6">
    <source>
        <dbReference type="ARBA" id="ARBA00023002"/>
    </source>
</evidence>
<feature type="transmembrane region" description="Helical" evidence="9">
    <location>
        <begin position="765"/>
        <end position="795"/>
    </location>
</feature>
<reference evidence="12 13" key="1">
    <citation type="journal article" date="2014" name="Nature">
        <title>An environmental bacterial taxon with a large and distinct metabolic repertoire.</title>
        <authorList>
            <person name="Wilson M.C."/>
            <person name="Mori T."/>
            <person name="Ruckert C."/>
            <person name="Uria A.R."/>
            <person name="Helf M.J."/>
            <person name="Takada K."/>
            <person name="Gernert C."/>
            <person name="Steffens U.A."/>
            <person name="Heycke N."/>
            <person name="Schmitt S."/>
            <person name="Rinke C."/>
            <person name="Helfrich E.J."/>
            <person name="Brachmann A.O."/>
            <person name="Gurgui C."/>
            <person name="Wakimoto T."/>
            <person name="Kracht M."/>
            <person name="Crusemann M."/>
            <person name="Hentschel U."/>
            <person name="Abe I."/>
            <person name="Matsunaga S."/>
            <person name="Kalinowski J."/>
            <person name="Takeyama H."/>
            <person name="Piel J."/>
        </authorList>
    </citation>
    <scope>NUCLEOTIDE SEQUENCE [LARGE SCALE GENOMIC DNA]</scope>
    <source>
        <strain evidence="13">TSY1</strain>
    </source>
</reference>
<feature type="transmembrane region" description="Helical" evidence="9">
    <location>
        <begin position="727"/>
        <end position="745"/>
    </location>
</feature>